<protein>
    <submittedName>
        <fullName evidence="2">Uncharacterized protein</fullName>
    </submittedName>
</protein>
<sequence length="144" mass="16569">MAKKIIVPVFYIAEWVFFLYVFLFVLTFNLLNYVNFLLVDMPGEERVPFASSTGKSLLILFAFGLVCFIYIRYLAGHRMYRKVKAAIWGFIFTVNSLSCVFFFSISFTFELYEGERLILLLAACISIALVIQIGMKYQADSSVD</sequence>
<proteinExistence type="predicted"/>
<feature type="transmembrane region" description="Helical" evidence="1">
    <location>
        <begin position="117"/>
        <end position="135"/>
    </location>
</feature>
<keyword evidence="3" id="KW-1185">Reference proteome</keyword>
<comment type="caution">
    <text evidence="2">The sequence shown here is derived from an EMBL/GenBank/DDBJ whole genome shotgun (WGS) entry which is preliminary data.</text>
</comment>
<dbReference type="eggNOG" id="ENOG50318UM">
    <property type="taxonomic scope" value="Bacteria"/>
</dbReference>
<dbReference type="EMBL" id="JPVP01000054">
    <property type="protein sequence ID" value="KGR85406.1"/>
    <property type="molecule type" value="Genomic_DNA"/>
</dbReference>
<dbReference type="RefSeq" id="WP_036153787.1">
    <property type="nucleotide sequence ID" value="NZ_AVCX01000007.1"/>
</dbReference>
<accession>A0A0A3IKW8</accession>
<keyword evidence="1" id="KW-0812">Transmembrane</keyword>
<name>A0A0A3IKW8_9BACI</name>
<dbReference type="OrthoDB" id="2969754at2"/>
<reference evidence="2 3" key="1">
    <citation type="submission" date="2014-02" db="EMBL/GenBank/DDBJ databases">
        <title>Draft genome sequence of Lysinibacillus odysseyi NBRC 100172.</title>
        <authorList>
            <person name="Zhang F."/>
            <person name="Wang G."/>
            <person name="Zhang L."/>
        </authorList>
    </citation>
    <scope>NUCLEOTIDE SEQUENCE [LARGE SCALE GENOMIC DNA]</scope>
    <source>
        <strain evidence="2 3">NBRC 100172</strain>
    </source>
</reference>
<gene>
    <name evidence="2" type="ORF">CD32_09270</name>
</gene>
<feature type="transmembrane region" description="Helical" evidence="1">
    <location>
        <begin position="54"/>
        <end position="73"/>
    </location>
</feature>
<evidence type="ECO:0000313" key="2">
    <source>
        <dbReference type="EMBL" id="KGR85406.1"/>
    </source>
</evidence>
<keyword evidence="1" id="KW-0472">Membrane</keyword>
<evidence type="ECO:0000313" key="3">
    <source>
        <dbReference type="Proteomes" id="UP000030437"/>
    </source>
</evidence>
<evidence type="ECO:0000256" key="1">
    <source>
        <dbReference type="SAM" id="Phobius"/>
    </source>
</evidence>
<organism evidence="2 3">
    <name type="scientific">Lysinibacillus odysseyi 34hs-1 = NBRC 100172</name>
    <dbReference type="NCBI Taxonomy" id="1220589"/>
    <lineage>
        <taxon>Bacteria</taxon>
        <taxon>Bacillati</taxon>
        <taxon>Bacillota</taxon>
        <taxon>Bacilli</taxon>
        <taxon>Bacillales</taxon>
        <taxon>Bacillaceae</taxon>
        <taxon>Lysinibacillus</taxon>
    </lineage>
</organism>
<dbReference type="STRING" id="1220589.CD32_09270"/>
<dbReference type="AlphaFoldDB" id="A0A0A3IKW8"/>
<keyword evidence="1" id="KW-1133">Transmembrane helix</keyword>
<dbReference type="Proteomes" id="UP000030437">
    <property type="component" value="Unassembled WGS sequence"/>
</dbReference>
<feature type="transmembrane region" description="Helical" evidence="1">
    <location>
        <begin position="85"/>
        <end position="105"/>
    </location>
</feature>
<feature type="transmembrane region" description="Helical" evidence="1">
    <location>
        <begin position="12"/>
        <end position="34"/>
    </location>
</feature>